<name>A0ABP8CVX9_9ACTN</name>
<keyword evidence="3" id="KW-1185">Reference proteome</keyword>
<evidence type="ECO:0000313" key="3">
    <source>
        <dbReference type="Proteomes" id="UP001500620"/>
    </source>
</evidence>
<comment type="caution">
    <text evidence="2">The sequence shown here is derived from an EMBL/GenBank/DDBJ whole genome shotgun (WGS) entry which is preliminary data.</text>
</comment>
<keyword evidence="1" id="KW-0812">Transmembrane</keyword>
<keyword evidence="1" id="KW-0472">Membrane</keyword>
<keyword evidence="1" id="KW-1133">Transmembrane helix</keyword>
<dbReference type="RefSeq" id="WP_345120773.1">
    <property type="nucleotide sequence ID" value="NZ_BAABAT010000001.1"/>
</dbReference>
<evidence type="ECO:0000313" key="2">
    <source>
        <dbReference type="EMBL" id="GAA4244078.1"/>
    </source>
</evidence>
<accession>A0ABP8CVX9</accession>
<feature type="transmembrane region" description="Helical" evidence="1">
    <location>
        <begin position="39"/>
        <end position="58"/>
    </location>
</feature>
<dbReference type="Proteomes" id="UP001500620">
    <property type="component" value="Unassembled WGS sequence"/>
</dbReference>
<reference evidence="3" key="1">
    <citation type="journal article" date="2019" name="Int. J. Syst. Evol. Microbiol.">
        <title>The Global Catalogue of Microorganisms (GCM) 10K type strain sequencing project: providing services to taxonomists for standard genome sequencing and annotation.</title>
        <authorList>
            <consortium name="The Broad Institute Genomics Platform"/>
            <consortium name="The Broad Institute Genome Sequencing Center for Infectious Disease"/>
            <person name="Wu L."/>
            <person name="Ma J."/>
        </authorList>
    </citation>
    <scope>NUCLEOTIDE SEQUENCE [LARGE SCALE GENOMIC DNA]</scope>
    <source>
        <strain evidence="3">JCM 17441</strain>
    </source>
</reference>
<protein>
    <submittedName>
        <fullName evidence="2">Uncharacterized protein</fullName>
    </submittedName>
</protein>
<sequence>MDLMQAMQAATEDPPPTTIDVDQLITRERRRSRTIDRTLGAAIAAGLVVAALAVPRYGNDTRSGEGPPPAVVAAPQTAATPGRVRSQPPDVIGGNSPFVGVSGPEDLLPPCQMPTIPAPSGPGRTMSPPPKTPGVKPCEVLVPRLQNALNDVLRRELPGMTVTNLDGTALPPNFRRNWYSADYYRTQLAVGTNGGVMYVEMNPGDPADAGNEEFHDYPDLGGLSVRVTHADGTQVFVSTGKNPGVTKEQALAVARDTTLTLF</sequence>
<gene>
    <name evidence="2" type="ORF">GCM10022255_005680</name>
</gene>
<evidence type="ECO:0000256" key="1">
    <source>
        <dbReference type="SAM" id="Phobius"/>
    </source>
</evidence>
<proteinExistence type="predicted"/>
<organism evidence="2 3">
    <name type="scientific">Dactylosporangium darangshiense</name>
    <dbReference type="NCBI Taxonomy" id="579108"/>
    <lineage>
        <taxon>Bacteria</taxon>
        <taxon>Bacillati</taxon>
        <taxon>Actinomycetota</taxon>
        <taxon>Actinomycetes</taxon>
        <taxon>Micromonosporales</taxon>
        <taxon>Micromonosporaceae</taxon>
        <taxon>Dactylosporangium</taxon>
    </lineage>
</organism>
<dbReference type="EMBL" id="BAABAT010000001">
    <property type="protein sequence ID" value="GAA4244078.1"/>
    <property type="molecule type" value="Genomic_DNA"/>
</dbReference>